<dbReference type="RefSeq" id="WP_217790997.1">
    <property type="nucleotide sequence ID" value="NZ_JAHSPG010000004.1"/>
</dbReference>
<evidence type="ECO:0000313" key="1">
    <source>
        <dbReference type="EMBL" id="MBV4357354.1"/>
    </source>
</evidence>
<name>A0A9E2S9W6_9BACT</name>
<comment type="caution">
    <text evidence="1">The sequence shown here is derived from an EMBL/GenBank/DDBJ whole genome shotgun (WGS) entry which is preliminary data.</text>
</comment>
<dbReference type="EMBL" id="JAHSPG010000004">
    <property type="protein sequence ID" value="MBV4357354.1"/>
    <property type="molecule type" value="Genomic_DNA"/>
</dbReference>
<protein>
    <submittedName>
        <fullName evidence="1">Plasmid mobilization relaxosome protein MobC</fullName>
    </submittedName>
</protein>
<dbReference type="Proteomes" id="UP000812270">
    <property type="component" value="Unassembled WGS sequence"/>
</dbReference>
<evidence type="ECO:0000313" key="2">
    <source>
        <dbReference type="Proteomes" id="UP000812270"/>
    </source>
</evidence>
<organism evidence="1 2">
    <name type="scientific">Pinibacter aurantiacus</name>
    <dbReference type="NCBI Taxonomy" id="2851599"/>
    <lineage>
        <taxon>Bacteria</taxon>
        <taxon>Pseudomonadati</taxon>
        <taxon>Bacteroidota</taxon>
        <taxon>Chitinophagia</taxon>
        <taxon>Chitinophagales</taxon>
        <taxon>Chitinophagaceae</taxon>
        <taxon>Pinibacter</taxon>
    </lineage>
</organism>
<reference evidence="1" key="1">
    <citation type="submission" date="2021-06" db="EMBL/GenBank/DDBJ databases">
        <authorList>
            <person name="Huq M.A."/>
        </authorList>
    </citation>
    <scope>NUCLEOTIDE SEQUENCE</scope>
    <source>
        <strain evidence="1">MAH-26</strain>
    </source>
</reference>
<accession>A0A9E2S9W6</accession>
<dbReference type="InterPro" id="IPR045788">
    <property type="entry name" value="MobC_2"/>
</dbReference>
<proteinExistence type="predicted"/>
<sequence length="130" mass="15326">MSEQKTTRSKILQVRITIKEWDAINEKFSHSTCRKLSDYIRSKVFDKPITIYSRNQSLDDCMHELIRLKNELNAIGINYNQVVKKMYTLDHIYEVKNWLLQHDQATGLLAVKMNDIKLQIGKINDAWLQS</sequence>
<dbReference type="AlphaFoldDB" id="A0A9E2S9W6"/>
<gene>
    <name evidence="1" type="ORF">KTO63_09365</name>
</gene>
<dbReference type="Pfam" id="PF19514">
    <property type="entry name" value="MobC_2"/>
    <property type="match status" value="1"/>
</dbReference>
<keyword evidence="2" id="KW-1185">Reference proteome</keyword>